<accession>A0A1F7S1Z3</accession>
<dbReference type="GO" id="GO:0009055">
    <property type="term" value="F:electron transfer activity"/>
    <property type="evidence" value="ECO:0007669"/>
    <property type="project" value="InterPro"/>
</dbReference>
<comment type="caution">
    <text evidence="6">The sequence shown here is derived from an EMBL/GenBank/DDBJ whole genome shotgun (WGS) entry which is preliminary data.</text>
</comment>
<evidence type="ECO:0000256" key="4">
    <source>
        <dbReference type="PROSITE-ProRule" id="PRU00433"/>
    </source>
</evidence>
<dbReference type="AlphaFoldDB" id="A0A1F7S1Z3"/>
<feature type="domain" description="Cytochrome c" evidence="5">
    <location>
        <begin position="1"/>
        <end position="74"/>
    </location>
</feature>
<dbReference type="EMBL" id="MGDF01000018">
    <property type="protein sequence ID" value="OGL47107.1"/>
    <property type="molecule type" value="Genomic_DNA"/>
</dbReference>
<evidence type="ECO:0000256" key="1">
    <source>
        <dbReference type="ARBA" id="ARBA00022617"/>
    </source>
</evidence>
<reference evidence="6 7" key="1">
    <citation type="journal article" date="2016" name="Nat. Commun.">
        <title>Thousands of microbial genomes shed light on interconnected biogeochemical processes in an aquifer system.</title>
        <authorList>
            <person name="Anantharaman K."/>
            <person name="Brown C.T."/>
            <person name="Hug L.A."/>
            <person name="Sharon I."/>
            <person name="Castelle C.J."/>
            <person name="Probst A.J."/>
            <person name="Thomas B.C."/>
            <person name="Singh A."/>
            <person name="Wilkins M.J."/>
            <person name="Karaoz U."/>
            <person name="Brodie E.L."/>
            <person name="Williams K.H."/>
            <person name="Hubbard S.S."/>
            <person name="Banfield J.F."/>
        </authorList>
    </citation>
    <scope>NUCLEOTIDE SEQUENCE [LARGE SCALE GENOMIC DNA]</scope>
</reference>
<dbReference type="InterPro" id="IPR009056">
    <property type="entry name" value="Cyt_c-like_dom"/>
</dbReference>
<evidence type="ECO:0000313" key="6">
    <source>
        <dbReference type="EMBL" id="OGL47107.1"/>
    </source>
</evidence>
<evidence type="ECO:0000259" key="5">
    <source>
        <dbReference type="PROSITE" id="PS51007"/>
    </source>
</evidence>
<dbReference type="GO" id="GO:0046872">
    <property type="term" value="F:metal ion binding"/>
    <property type="evidence" value="ECO:0007669"/>
    <property type="project" value="UniProtKB-KW"/>
</dbReference>
<sequence>MVFNRICSACHSFDRRAVGPPFKMVLPKYQNKEDELKAFVRNPSKKNPEYPSMPKLGLKEDEIASVAAYLLQRLQTESQKQDISK</sequence>
<evidence type="ECO:0000256" key="2">
    <source>
        <dbReference type="ARBA" id="ARBA00022723"/>
    </source>
</evidence>
<dbReference type="Gene3D" id="1.10.760.10">
    <property type="entry name" value="Cytochrome c-like domain"/>
    <property type="match status" value="1"/>
</dbReference>
<dbReference type="Proteomes" id="UP000178435">
    <property type="component" value="Unassembled WGS sequence"/>
</dbReference>
<dbReference type="PROSITE" id="PS51007">
    <property type="entry name" value="CYTC"/>
    <property type="match status" value="1"/>
</dbReference>
<dbReference type="GO" id="GO:0020037">
    <property type="term" value="F:heme binding"/>
    <property type="evidence" value="ECO:0007669"/>
    <property type="project" value="InterPro"/>
</dbReference>
<gene>
    <name evidence="6" type="ORF">A2149_08080</name>
</gene>
<keyword evidence="2 4" id="KW-0479">Metal-binding</keyword>
<name>A0A1F7S1Z3_9BACT</name>
<organism evidence="6 7">
    <name type="scientific">Candidatus Schekmanbacteria bacterium RBG_16_38_11</name>
    <dbReference type="NCBI Taxonomy" id="1817880"/>
    <lineage>
        <taxon>Bacteria</taxon>
        <taxon>Candidatus Schekmaniibacteriota</taxon>
    </lineage>
</organism>
<evidence type="ECO:0000313" key="7">
    <source>
        <dbReference type="Proteomes" id="UP000178435"/>
    </source>
</evidence>
<evidence type="ECO:0000256" key="3">
    <source>
        <dbReference type="ARBA" id="ARBA00023004"/>
    </source>
</evidence>
<proteinExistence type="predicted"/>
<keyword evidence="3 4" id="KW-0408">Iron</keyword>
<protein>
    <recommendedName>
        <fullName evidence="5">Cytochrome c domain-containing protein</fullName>
    </recommendedName>
</protein>
<keyword evidence="1 4" id="KW-0349">Heme</keyword>
<dbReference type="SUPFAM" id="SSF46626">
    <property type="entry name" value="Cytochrome c"/>
    <property type="match status" value="1"/>
</dbReference>
<dbReference type="Pfam" id="PF13442">
    <property type="entry name" value="Cytochrome_CBB3"/>
    <property type="match status" value="1"/>
</dbReference>
<dbReference type="InterPro" id="IPR036909">
    <property type="entry name" value="Cyt_c-like_dom_sf"/>
</dbReference>